<organism evidence="2 3">
    <name type="scientific">Octopus vulgaris</name>
    <name type="common">Common octopus</name>
    <dbReference type="NCBI Taxonomy" id="6645"/>
    <lineage>
        <taxon>Eukaryota</taxon>
        <taxon>Metazoa</taxon>
        <taxon>Spiralia</taxon>
        <taxon>Lophotrochozoa</taxon>
        <taxon>Mollusca</taxon>
        <taxon>Cephalopoda</taxon>
        <taxon>Coleoidea</taxon>
        <taxon>Octopodiformes</taxon>
        <taxon>Octopoda</taxon>
        <taxon>Incirrata</taxon>
        <taxon>Octopodidae</taxon>
        <taxon>Octopus</taxon>
    </lineage>
</organism>
<protein>
    <submittedName>
        <fullName evidence="2">Uncharacterized protein</fullName>
    </submittedName>
</protein>
<gene>
    <name evidence="2" type="ORF">OCTVUL_1B002615</name>
</gene>
<evidence type="ECO:0000313" key="2">
    <source>
        <dbReference type="EMBL" id="CAI9726388.1"/>
    </source>
</evidence>
<evidence type="ECO:0000256" key="1">
    <source>
        <dbReference type="SAM" id="MobiDB-lite"/>
    </source>
</evidence>
<proteinExistence type="predicted"/>
<accession>A0AA36B2Y4</accession>
<dbReference type="AlphaFoldDB" id="A0AA36B2Y4"/>
<evidence type="ECO:0000313" key="3">
    <source>
        <dbReference type="Proteomes" id="UP001162480"/>
    </source>
</evidence>
<keyword evidence="3" id="KW-1185">Reference proteome</keyword>
<dbReference type="Proteomes" id="UP001162480">
    <property type="component" value="Chromosome 7"/>
</dbReference>
<feature type="region of interest" description="Disordered" evidence="1">
    <location>
        <begin position="1"/>
        <end position="23"/>
    </location>
</feature>
<sequence>MSSSEKTHFSMCKESPLQTSSSNTDLSSFAASFVEHILDKIVLKSTNIQSSSELQLNTIDQSSEDSLDDKICQVSDENSSDAETENSYEEMDRCLKYDFPYVLNSGNHRHESMFRSPSFQSAPILDEDISTYNPIQNHKFSFERSKKECNSENSDKSSTQVSHQLHQNPFILLGGHLKRKQISVAPSFLRSHSESSYLHEVFYRRPNSLLKSDYIDSCTYEKDRNKFLLEVENLCRKKETDVHHRIMTEIVEASLSSDVPDSNEQNSVDNTKERQNKIEGISTFLCKELKEHYRMMKCTAATGYQIGYDTATIHSKALIDELRTKEFMLDYFRRENHRMTINELKLLLYQQQMTNRELQEKLLQSYYNPHAYDTVSQSTMRENFIRGMNRATISDYLDINAGCTVPYVSQHPEENFLDGFNIGDGSSGHHVECTVAMLAISDDSSSSSSSGGCRNSRTSEIQQRYLY</sequence>
<feature type="compositionally biased region" description="Polar residues" evidence="1">
    <location>
        <begin position="451"/>
        <end position="467"/>
    </location>
</feature>
<reference evidence="2" key="1">
    <citation type="submission" date="2023-08" db="EMBL/GenBank/DDBJ databases">
        <authorList>
            <person name="Alioto T."/>
            <person name="Alioto T."/>
            <person name="Gomez Garrido J."/>
        </authorList>
    </citation>
    <scope>NUCLEOTIDE SEQUENCE</scope>
</reference>
<name>A0AA36B2Y4_OCTVU</name>
<dbReference type="EMBL" id="OX597820">
    <property type="protein sequence ID" value="CAI9726388.1"/>
    <property type="molecule type" value="Genomic_DNA"/>
</dbReference>
<feature type="region of interest" description="Disordered" evidence="1">
    <location>
        <begin position="442"/>
        <end position="467"/>
    </location>
</feature>